<protein>
    <submittedName>
        <fullName evidence="1">Uncharacterized protein</fullName>
    </submittedName>
</protein>
<evidence type="ECO:0000313" key="1">
    <source>
        <dbReference type="EMBL" id="NKT77272.1"/>
    </source>
</evidence>
<name>A0A9Q4ZIP9_RHOHA</name>
<dbReference type="EMBL" id="WVBC01000002">
    <property type="protein sequence ID" value="NKT77272.1"/>
    <property type="molecule type" value="Genomic_DNA"/>
</dbReference>
<proteinExistence type="predicted"/>
<dbReference type="AlphaFoldDB" id="A0A9Q4ZIP9"/>
<sequence length="176" mass="19367">MLTLTLEGDDLDDGMTIEGGEADYTLQVDNDEKLCEHCSEAITHYSDQGWVHERSVGDARLCGPYDLDDVRDELELDEEAEIGDEDIEASGLDVATPADNGLLEHINWVGMTAKPGDVSVQISVGDPRGCFEMKIWKGQDEDGNPCLYLGVPHADMSTPHVPLERVHDGSMRIRLV</sequence>
<accession>A0A9Q4ZIP9</accession>
<dbReference type="Proteomes" id="UP000603463">
    <property type="component" value="Unassembled WGS sequence"/>
</dbReference>
<organism evidence="1 2">
    <name type="scientific">Rhodococcus hoagii</name>
    <name type="common">Corynebacterium equii</name>
    <dbReference type="NCBI Taxonomy" id="43767"/>
    <lineage>
        <taxon>Bacteria</taxon>
        <taxon>Bacillati</taxon>
        <taxon>Actinomycetota</taxon>
        <taxon>Actinomycetes</taxon>
        <taxon>Mycobacteriales</taxon>
        <taxon>Nocardiaceae</taxon>
        <taxon>Prescottella</taxon>
    </lineage>
</organism>
<evidence type="ECO:0000313" key="2">
    <source>
        <dbReference type="Proteomes" id="UP000603463"/>
    </source>
</evidence>
<comment type="caution">
    <text evidence="1">The sequence shown here is derived from an EMBL/GenBank/DDBJ whole genome shotgun (WGS) entry which is preliminary data.</text>
</comment>
<reference evidence="1" key="1">
    <citation type="journal article" date="2020" name="Environ. Microbiol.">
        <title>The novel and transferable erm(51) gene confers Macrolides, Lincosamides, and Streptogramins B (MLSB) resistance to clonal Rhodococcus equi in the environment.</title>
        <authorList>
            <person name="Huber L."/>
            <person name="Giguere S."/>
            <person name="Slovis N.M."/>
            <person name="Alvarez-Narvaez S."/>
            <person name="Hart K.A."/>
            <person name="Greiter M."/>
            <person name="Morris E.R.A."/>
            <person name="Cohen N.D."/>
        </authorList>
    </citation>
    <scope>NUCLEOTIDE SEQUENCE</scope>
    <source>
        <strain evidence="1">Lh_116_1</strain>
    </source>
</reference>
<gene>
    <name evidence="1" type="ORF">GS882_03465</name>
</gene>